<gene>
    <name evidence="1" type="ORF">M9458_050826</name>
</gene>
<accession>A0ABD0MV02</accession>
<evidence type="ECO:0000313" key="2">
    <source>
        <dbReference type="Proteomes" id="UP001529510"/>
    </source>
</evidence>
<name>A0ABD0MV02_CIRMR</name>
<evidence type="ECO:0000313" key="1">
    <source>
        <dbReference type="EMBL" id="KAL0153844.1"/>
    </source>
</evidence>
<reference evidence="1 2" key="1">
    <citation type="submission" date="2024-05" db="EMBL/GenBank/DDBJ databases">
        <title>Genome sequencing and assembly of Indian major carp, Cirrhinus mrigala (Hamilton, 1822).</title>
        <authorList>
            <person name="Mohindra V."/>
            <person name="Chowdhury L.M."/>
            <person name="Lal K."/>
            <person name="Jena J.K."/>
        </authorList>
    </citation>
    <scope>NUCLEOTIDE SEQUENCE [LARGE SCALE GENOMIC DNA]</scope>
    <source>
        <strain evidence="1">CM1030</strain>
        <tissue evidence="1">Blood</tissue>
    </source>
</reference>
<feature type="non-terminal residue" evidence="1">
    <location>
        <position position="165"/>
    </location>
</feature>
<comment type="caution">
    <text evidence="1">The sequence shown here is derived from an EMBL/GenBank/DDBJ whole genome shotgun (WGS) entry which is preliminary data.</text>
</comment>
<organism evidence="1 2">
    <name type="scientific">Cirrhinus mrigala</name>
    <name type="common">Mrigala</name>
    <dbReference type="NCBI Taxonomy" id="683832"/>
    <lineage>
        <taxon>Eukaryota</taxon>
        <taxon>Metazoa</taxon>
        <taxon>Chordata</taxon>
        <taxon>Craniata</taxon>
        <taxon>Vertebrata</taxon>
        <taxon>Euteleostomi</taxon>
        <taxon>Actinopterygii</taxon>
        <taxon>Neopterygii</taxon>
        <taxon>Teleostei</taxon>
        <taxon>Ostariophysi</taxon>
        <taxon>Cypriniformes</taxon>
        <taxon>Cyprinidae</taxon>
        <taxon>Labeoninae</taxon>
        <taxon>Labeonini</taxon>
        <taxon>Cirrhinus</taxon>
    </lineage>
</organism>
<keyword evidence="2" id="KW-1185">Reference proteome</keyword>
<sequence length="165" mass="17554">MEFALFLGELRPVKSLAFRASGARISAPRGSIDSGVAASERGRRGLSVEPAFKPLGPGLRFGARTYGGPYLRLPGVDRPGDGGAREVCQTPNFGARFGGIRPSLWGAAASQSLHRRGPLSRPPGGGSTRFRWRSVGLPGVYRLPEFGGVCQDLGQVVTFFCHTVK</sequence>
<dbReference type="EMBL" id="JAMKFB020000069">
    <property type="protein sequence ID" value="KAL0153844.1"/>
    <property type="molecule type" value="Genomic_DNA"/>
</dbReference>
<dbReference type="Proteomes" id="UP001529510">
    <property type="component" value="Unassembled WGS sequence"/>
</dbReference>
<proteinExistence type="predicted"/>
<protein>
    <submittedName>
        <fullName evidence="1">Uncharacterized protein</fullName>
    </submittedName>
</protein>
<dbReference type="AlphaFoldDB" id="A0ABD0MV02"/>